<dbReference type="Pfam" id="PF04230">
    <property type="entry name" value="PS_pyruv_trans"/>
    <property type="match status" value="1"/>
</dbReference>
<dbReference type="InterPro" id="IPR007345">
    <property type="entry name" value="Polysacch_pyruvyl_Trfase"/>
</dbReference>
<dbReference type="EMBL" id="MT898408">
    <property type="protein sequence ID" value="QOS29737.1"/>
    <property type="molecule type" value="Genomic_DNA"/>
</dbReference>
<dbReference type="EMBL" id="MT898023">
    <property type="protein sequence ID" value="QOS15385.1"/>
    <property type="molecule type" value="Genomic_DNA"/>
</dbReference>
<reference evidence="4" key="1">
    <citation type="submission" date="2020-08" db="EMBL/GenBank/DDBJ databases">
        <title>Genetic structure, function and evolution of capsule biosynthesis loci in Vibrio parahaemolyticus.</title>
        <authorList>
            <person name="Li L."/>
            <person name="Bian S."/>
        </authorList>
    </citation>
    <scope>NUCLEOTIDE SEQUENCE</scope>
    <source>
        <strain evidence="2">VP201</strain>
        <strain evidence="4">VP203</strain>
        <strain evidence="3">VP375</strain>
    </source>
</reference>
<dbReference type="AlphaFoldDB" id="A0A7M1WRI4"/>
<evidence type="ECO:0000313" key="2">
    <source>
        <dbReference type="EMBL" id="QOS15385.1"/>
    </source>
</evidence>
<accession>A0A7M1WRI4</accession>
<organism evidence="4">
    <name type="scientific">Vibrio parahaemolyticus</name>
    <dbReference type="NCBI Taxonomy" id="670"/>
    <lineage>
        <taxon>Bacteria</taxon>
        <taxon>Pseudomonadati</taxon>
        <taxon>Pseudomonadota</taxon>
        <taxon>Gammaproteobacteria</taxon>
        <taxon>Vibrionales</taxon>
        <taxon>Vibrionaceae</taxon>
        <taxon>Vibrio</taxon>
    </lineage>
</organism>
<dbReference type="RefSeq" id="WP_031859230.1">
    <property type="nucleotide sequence ID" value="NZ_CP044062.1"/>
</dbReference>
<evidence type="ECO:0000313" key="4">
    <source>
        <dbReference type="EMBL" id="QOS29737.1"/>
    </source>
</evidence>
<dbReference type="EMBL" id="MT898196">
    <property type="protein sequence ID" value="QOS21728.1"/>
    <property type="molecule type" value="Genomic_DNA"/>
</dbReference>
<evidence type="ECO:0000259" key="1">
    <source>
        <dbReference type="Pfam" id="PF04230"/>
    </source>
</evidence>
<protein>
    <recommendedName>
        <fullName evidence="1">Polysaccharide pyruvyl transferase domain-containing protein</fullName>
    </recommendedName>
</protein>
<gene>
    <name evidence="2" type="ORF">VP201_00014</name>
    <name evidence="4" type="ORF">VP203_00013</name>
    <name evidence="3" type="ORF">VP375_00013</name>
</gene>
<sequence length="363" mass="41485">MKVGILTIHNVSNYGAVLQAYALKEIVKEKYDVNIINFDNRHVSKSLDYVRFGMGFHSCLGTAKDIFRIIPRMRVIPKFKNFISEDMDIVPYTTDQVEKFDTLISGSDQIWNPACVSQEKRFIPEYFLSFAKSDQKKVAYASSCGAYKYSPAEEAVLSGYLSAYDALSTRENSASKYLSSLTAREVKHVLDPTLLLIKEEWLERLGDNNFREGDYILLYVIKKTPLLKQVINKLKEELNVKVILCEQGIHFDNVVDEHIRDAGPKDFISLFNNAKFVVTDSFHGTTFSLIFNKPFFSVSPGANVNRISSLLELVGLDSRIIHDENSLKSIDLSHCNLDFTEANERLEYERKKSKDYLFSSLEM</sequence>
<feature type="domain" description="Polysaccharide pyruvyl transferase" evidence="1">
    <location>
        <begin position="13"/>
        <end position="299"/>
    </location>
</feature>
<proteinExistence type="predicted"/>
<evidence type="ECO:0000313" key="3">
    <source>
        <dbReference type="EMBL" id="QOS21728.1"/>
    </source>
</evidence>
<name>A0A7M1WRI4_VIBPH</name>